<organism evidence="2 3">
    <name type="scientific">Veillonella atypica ACS-049-V-Sch6</name>
    <dbReference type="NCBI Taxonomy" id="866776"/>
    <lineage>
        <taxon>Bacteria</taxon>
        <taxon>Bacillati</taxon>
        <taxon>Bacillota</taxon>
        <taxon>Negativicutes</taxon>
        <taxon>Veillonellales</taxon>
        <taxon>Veillonellaceae</taxon>
        <taxon>Veillonella</taxon>
    </lineage>
</organism>
<dbReference type="Pfam" id="PF00350">
    <property type="entry name" value="Dynamin_N"/>
    <property type="match status" value="1"/>
</dbReference>
<dbReference type="InterPro" id="IPR027417">
    <property type="entry name" value="P-loop_NTPase"/>
</dbReference>
<accession>E1L7P2</accession>
<dbReference type="SUPFAM" id="SSF52540">
    <property type="entry name" value="P-loop containing nucleoside triphosphate hydrolases"/>
    <property type="match status" value="1"/>
</dbReference>
<dbReference type="RefSeq" id="WP_005377987.1">
    <property type="nucleotide sequence ID" value="NZ_AEDR01000043.1"/>
</dbReference>
<dbReference type="PANTHER" id="PTHR43681:SF1">
    <property type="entry name" value="SARCALUMENIN"/>
    <property type="match status" value="1"/>
</dbReference>
<dbReference type="CDD" id="cd09912">
    <property type="entry name" value="DLP_2"/>
    <property type="match status" value="1"/>
</dbReference>
<dbReference type="Proteomes" id="UP000004211">
    <property type="component" value="Unassembled WGS sequence"/>
</dbReference>
<evidence type="ECO:0000313" key="3">
    <source>
        <dbReference type="Proteomes" id="UP000004211"/>
    </source>
</evidence>
<dbReference type="eggNOG" id="COG0699">
    <property type="taxonomic scope" value="Bacteria"/>
</dbReference>
<feature type="domain" description="Dynamin N-terminal" evidence="1">
    <location>
        <begin position="49"/>
        <end position="213"/>
    </location>
</feature>
<name>E1L7P2_9FIRM</name>
<dbReference type="InterPro" id="IPR045063">
    <property type="entry name" value="Dynamin_N"/>
</dbReference>
<sequence length="615" mass="70368">MLQTYVEEKVALASYTKSLLDLAKKHDLRIVRQDLESLEKRMADDHFQLVVVGMFSRGKSTFVDALLGKRLLPTSKKPTTAVISKITYGEKPAFFLHYKDESASQELSEESFFNLTASNTEGDDGAEEEVDRISYAEVRYPLTFCQHGVELVDTPGTNDLNQARVEITYQYLNKADAVIMLLAADQALSIGEVEFLKERIIKNQISDIFFIINRKDTLSGPEEEARVLEFVKDNLTQIVGVDFAEKLHIHLVSSYQALLSRRHANGESLSVKQQMKIPESIEITGFPAFEEDLAQFLELEKGKVKLRRFSGLLIKQALVLDTFLQDRHHIIFHSTDDLDASIDELQASIKRTKKLVSSVIKEVRLDFDQSKVLVLDKCKLASAKVRTQLKADIGLYSGDYNNKELKAFINQHLETARRHIIDEVSVYQEEVVKKTCQQAERKIEKFFSILNKQYKEAFNLSSNRPILHLDDAQELVLEDKGSFEEVISRNLYQALKSYALDPNHNILLRGIADLILNFTSNSVEDQVRRMVDRAYPSWAENVENHIVKQYEAYVNQVVDRVDQIATDQLDELTHQLELVRQEQKTQVAERDNALSVLDREIKTVADLVRTLKTLR</sequence>
<proteinExistence type="predicted"/>
<dbReference type="InterPro" id="IPR051943">
    <property type="entry name" value="TRAFAC_Dynamin-like_GTPase"/>
</dbReference>
<gene>
    <name evidence="2" type="ORF">HMPREF9321_1723</name>
</gene>
<evidence type="ECO:0000313" key="2">
    <source>
        <dbReference type="EMBL" id="EFL55613.1"/>
    </source>
</evidence>
<protein>
    <submittedName>
        <fullName evidence="2">Dynamin family</fullName>
    </submittedName>
</protein>
<reference evidence="2 3" key="1">
    <citation type="submission" date="2010-08" db="EMBL/GenBank/DDBJ databases">
        <authorList>
            <person name="Durkin A.S."/>
            <person name="Madupu R."/>
            <person name="Torralba M."/>
            <person name="Gillis M."/>
            <person name="Methe B."/>
            <person name="Sutton G."/>
            <person name="Nelson K.E."/>
        </authorList>
    </citation>
    <scope>NUCLEOTIDE SEQUENCE [LARGE SCALE GENOMIC DNA]</scope>
    <source>
        <strain evidence="2 3">ACS-049-V-Sch6</strain>
    </source>
</reference>
<dbReference type="AlphaFoldDB" id="E1L7P2"/>
<comment type="caution">
    <text evidence="2">The sequence shown here is derived from an EMBL/GenBank/DDBJ whole genome shotgun (WGS) entry which is preliminary data.</text>
</comment>
<dbReference type="EMBL" id="AEDR01000043">
    <property type="protein sequence ID" value="EFL55613.1"/>
    <property type="molecule type" value="Genomic_DNA"/>
</dbReference>
<dbReference type="Gene3D" id="3.40.50.300">
    <property type="entry name" value="P-loop containing nucleotide triphosphate hydrolases"/>
    <property type="match status" value="1"/>
</dbReference>
<evidence type="ECO:0000259" key="1">
    <source>
        <dbReference type="Pfam" id="PF00350"/>
    </source>
</evidence>
<dbReference type="PANTHER" id="PTHR43681">
    <property type="entry name" value="TRANSMEMBRANE GTPASE FZO"/>
    <property type="match status" value="1"/>
</dbReference>